<feature type="compositionally biased region" description="Basic and acidic residues" evidence="1">
    <location>
        <begin position="1667"/>
        <end position="1682"/>
    </location>
</feature>
<reference evidence="2 3" key="1">
    <citation type="submission" date="2024-02" db="EMBL/GenBank/DDBJ databases">
        <authorList>
            <person name="Chen Y."/>
            <person name="Shah S."/>
            <person name="Dougan E. K."/>
            <person name="Thang M."/>
            <person name="Chan C."/>
        </authorList>
    </citation>
    <scope>NUCLEOTIDE SEQUENCE [LARGE SCALE GENOMIC DNA]</scope>
</reference>
<feature type="compositionally biased region" description="Polar residues" evidence="1">
    <location>
        <begin position="1734"/>
        <end position="1743"/>
    </location>
</feature>
<protein>
    <submittedName>
        <fullName evidence="2">Ribonuclease Y (RNase Y)</fullName>
    </submittedName>
</protein>
<dbReference type="Gene3D" id="1.50.10.10">
    <property type="match status" value="2"/>
</dbReference>
<evidence type="ECO:0000256" key="1">
    <source>
        <dbReference type="SAM" id="MobiDB-lite"/>
    </source>
</evidence>
<dbReference type="SUPFAM" id="SSF48208">
    <property type="entry name" value="Six-hairpin glycosidases"/>
    <property type="match status" value="2"/>
</dbReference>
<feature type="compositionally biased region" description="Acidic residues" evidence="1">
    <location>
        <begin position="1110"/>
        <end position="1130"/>
    </location>
</feature>
<feature type="compositionally biased region" description="Acidic residues" evidence="1">
    <location>
        <begin position="1722"/>
        <end position="1733"/>
    </location>
</feature>
<name>A0ABP0ND20_9DINO</name>
<sequence length="2162" mass="236878">MLASLDPDDADRPKIMDYTYEMFLGWRRMCERSKQDGSCQEDEGFQCGGKQFPCLPHWKFDDDLTGIIGKGAAPDGDADALAGMLLAVLSLEQSSEAPGWLEEVGQWAYDTCKQFYMSSTVSSSSGNHRIVKLGSCWGGWGGQGQNPSYHAPGVYRLCRNYMKSHDVKYGETAQEGENFESRWNKLISTTYKMFGATQCDSTGLIPNWAKIYEEGQSLRAEMGFSGSGTPGAEYGSEASRAVWRVALDFLLFPNEAGEAVAFLDPVAAHLETRESGGSWAESLRIDDNCLVNSIHPSWSWNMFMAGPTFTSLVCPSNSVDEVRQQALIDAAGARVASKGINDYYSGSWVAISTITLNGDLRRAAQRSGLGSGGTPTTAAPTTTSAGTTGPVATTTTTTLEGPGGCSSSSEDCRGTGCCLDAGYTCYEKNEYWASCRQSCQPGEENPTDDPDYRSPWTCAIIGPGGSTTTSTTTTTSTGTVVNPAPGQVFVTGTVGSGKARLFEFINALSDQPIPGSGARAVHSSGGAAGGVVSESQGYGLLLTGAMLASLGPSDADRPKILDYTYEMFLGWRRMCERSKEDGSCQDDEGFQCGGKQFPCLPHWKFDDDLTGIIGKGAAPDGDADALAGMLLAVLSLEKASAPPSWLDEVGQWAYDTCKQFYMSSTVSSSSGNHRIVKLGSCWGGWGGQGQNPSYHAPGVYRLCRNYMKSYDVKYGETAQEGENFESKWNKLISTTYKMFGATQCDSTGLIPNWAKIYEEGQSLRAEMGFSGSGTPGAEYGSEASRAVWRVALDFLLFPNEAGEAVAFLDPVAAHLETRESGGSWAESLRIDNNCLVNSIHPSWSWNMFMAGPTFTSLVCPSNSVDEVRQQALIDAAGARVASKAERNGDLVRAAENAGLLEATPTTTTGGSSHSEGCAGLLCNSWLQLLLGPNFRNDVTSSPGYEKDQYWAGCRQSCTPGAANPNDPVDAWKNSGTRPGFFRSLAKPDAQRGEEKSRSSEGLQPLRAVIKKSKQPGPVRFGLEALLEFQNSCTEIKEMGIQKTVGKIVPGKARRKWYLLGQRMSPKCIVATLAIGNARVARVLGGQMDRFQRGGLTREKRVEHLAAELDSMGDDVEESEGSESEAADDPSDTLAVEAETLESDMELKLLKKAPVTFSGGLKVGGTNTDNEIAVDLEADKRFLSADELLTSQVLPVTSAQSRKFDVANGDHPVKYILKNLKVELYEPLHIWLVEICPELGVVPPPLPGLKDGGSQSKLYAERLPSLDMRWLGSLTSLTVTLMPDAHEAEFEYRRIQVHDQQAERQRKNDPDRYPNPGRDAEAFRRAFMEAIGEFNRWKNLKISLGQDFRMLYYDDVVFGAEWKELISDFDTRFQSHLIPETLSHSHAADAIVEEDPGLPAWDEPTNVQDLTDRYVIESKVVSDPGKAVRVGQSMPEGKARLPMTSAERTDANDPRLTPQRVAELSQMVEESKRAKDVARKLKLSPEGGKPSEESKKAEAEGRSKTEVTKGKEGRSGQAEGKTGNEKEEKPPPKIGVKRLFPERSTKNNKIKKEAEDEEEEEDSLDSDEEEPSKKRKNTRKAKEEKKKEKEAMKEEKRIAKEQEKEARKKEKELERENKKKEKELERENKKKQKEAEKGKKKQEKAEMKNENKKDKESAKKAKKTGKAKTAEEEPGKETAEAKKERRRAAIAKLKAFSKRSKPSSSKAKEDKEQEEIPNTQPSQEDEDAVLDPESPDSSPANSEDTLWLDPSPKTRRKVEKQQLKSKKPKEPNPGLRAVYQQHLKEAMARIKEEHPDWKPLEVLTEARAQFVITCEWRSDLEEVILEVPQDGSKSCVDSDRSTWRRLLVEMEDEDVIDVSINNHDMKRPGAVGDGAAESVSDDYFLISPKPTPISFQYNTPKDFSCKFASLALLGSQALKMVWRIAYVKETNAVSSIRVRGTKSCVELQRVFEPVDGGDDRACRGDSATDNSAEYYQVANPAEGWVKPNVKPPADVKAKTGSCDGLEFKGVRCEIWTRPIRASKRLSGYTCLRYVDPESLRHGSFEPVDGATGRACRGRHANDNSPADCRPPGLSLEGCQRMCQSEAECVGVEHHEGGRCELWTRAGGIQASAAKPGYSCWRFLEEGVAPPTLRPGRFEPVDSGTGRVCRGAGGSAGGGGTGRC</sequence>
<dbReference type="InterPro" id="IPR008928">
    <property type="entry name" value="6-hairpin_glycosidase_sf"/>
</dbReference>
<feature type="region of interest" description="Disordered" evidence="1">
    <location>
        <begin position="1424"/>
        <end position="1773"/>
    </location>
</feature>
<evidence type="ECO:0000313" key="2">
    <source>
        <dbReference type="EMBL" id="CAK9061576.1"/>
    </source>
</evidence>
<evidence type="ECO:0000313" key="3">
    <source>
        <dbReference type="Proteomes" id="UP001642464"/>
    </source>
</evidence>
<proteinExistence type="predicted"/>
<keyword evidence="3" id="KW-1185">Reference proteome</keyword>
<dbReference type="InterPro" id="IPR012341">
    <property type="entry name" value="6hp_glycosidase-like_sf"/>
</dbReference>
<organism evidence="2 3">
    <name type="scientific">Durusdinium trenchii</name>
    <dbReference type="NCBI Taxonomy" id="1381693"/>
    <lineage>
        <taxon>Eukaryota</taxon>
        <taxon>Sar</taxon>
        <taxon>Alveolata</taxon>
        <taxon>Dinophyceae</taxon>
        <taxon>Suessiales</taxon>
        <taxon>Symbiodiniaceae</taxon>
        <taxon>Durusdinium</taxon>
    </lineage>
</organism>
<dbReference type="EMBL" id="CAXAMM010027780">
    <property type="protein sequence ID" value="CAK9061576.1"/>
    <property type="molecule type" value="Genomic_DNA"/>
</dbReference>
<feature type="region of interest" description="Disordered" evidence="1">
    <location>
        <begin position="979"/>
        <end position="1004"/>
    </location>
</feature>
<feature type="compositionally biased region" description="Basic and acidic residues" evidence="1">
    <location>
        <begin position="1538"/>
        <end position="1553"/>
    </location>
</feature>
<feature type="compositionally biased region" description="Basic residues" evidence="1">
    <location>
        <begin position="1752"/>
        <end position="1766"/>
    </location>
</feature>
<gene>
    <name evidence="2" type="ORF">SCF082_LOCUS32232</name>
</gene>
<feature type="compositionally biased region" description="Low complexity" evidence="1">
    <location>
        <begin position="374"/>
        <end position="400"/>
    </location>
</feature>
<feature type="compositionally biased region" description="Basic and acidic residues" evidence="1">
    <location>
        <begin position="1521"/>
        <end position="1530"/>
    </location>
</feature>
<accession>A0ABP0ND20</accession>
<feature type="compositionally biased region" description="Acidic residues" evidence="1">
    <location>
        <begin position="1554"/>
        <end position="1569"/>
    </location>
</feature>
<feature type="region of interest" description="Disordered" evidence="1">
    <location>
        <begin position="365"/>
        <end position="412"/>
    </location>
</feature>
<feature type="compositionally biased region" description="Basic and acidic residues" evidence="1">
    <location>
        <begin position="1579"/>
        <end position="1658"/>
    </location>
</feature>
<dbReference type="Proteomes" id="UP001642464">
    <property type="component" value="Unassembled WGS sequence"/>
</dbReference>
<feature type="region of interest" description="Disordered" evidence="1">
    <location>
        <begin position="1110"/>
        <end position="1131"/>
    </location>
</feature>
<feature type="compositionally biased region" description="Basic and acidic residues" evidence="1">
    <location>
        <begin position="1488"/>
        <end position="1513"/>
    </location>
</feature>
<feature type="compositionally biased region" description="Basic and acidic residues" evidence="1">
    <location>
        <begin position="988"/>
        <end position="998"/>
    </location>
</feature>
<feature type="compositionally biased region" description="Basic residues" evidence="1">
    <location>
        <begin position="1683"/>
        <end position="1700"/>
    </location>
</feature>
<feature type="region of interest" description="Disordered" evidence="1">
    <location>
        <begin position="1298"/>
        <end position="1317"/>
    </location>
</feature>
<comment type="caution">
    <text evidence="2">The sequence shown here is derived from an EMBL/GenBank/DDBJ whole genome shotgun (WGS) entry which is preliminary data.</text>
</comment>
<feature type="compositionally biased region" description="Basic and acidic residues" evidence="1">
    <location>
        <begin position="1468"/>
        <end position="1478"/>
    </location>
</feature>